<reference evidence="2" key="1">
    <citation type="submission" date="2018-05" db="EMBL/GenBank/DDBJ databases">
        <authorList>
            <person name="Lanie J.A."/>
            <person name="Ng W.-L."/>
            <person name="Kazmierczak K.M."/>
            <person name="Andrzejewski T.M."/>
            <person name="Davidsen T.M."/>
            <person name="Wayne K.J."/>
            <person name="Tettelin H."/>
            <person name="Glass J.I."/>
            <person name="Rusch D."/>
            <person name="Podicherti R."/>
            <person name="Tsui H.-C.T."/>
            <person name="Winkler M.E."/>
        </authorList>
    </citation>
    <scope>NUCLEOTIDE SEQUENCE</scope>
</reference>
<accession>A0A382PNP0</accession>
<sequence length="202" mass="21671">MRQLKVEKMVRVLLGLIILSFEAQVFADKYDGTMDVFESAPELQPYFDNAFAYAVFPTVGKFGIVIGGARGEGQVYEGDRIVGTVSLTKASIGFQLGGQVFSEIVFMQDKRAYEEFTSGRFEFDASASATLLTYGAQARAGTDGASASAGAGPASTRQVEYGYNKGMAVFIHPLGGVMYEATIGGQKFSFEPTSSDNPEEAI</sequence>
<gene>
    <name evidence="2" type="ORF">METZ01_LOCUS327828</name>
</gene>
<organism evidence="2">
    <name type="scientific">marine metagenome</name>
    <dbReference type="NCBI Taxonomy" id="408172"/>
    <lineage>
        <taxon>unclassified sequences</taxon>
        <taxon>metagenomes</taxon>
        <taxon>ecological metagenomes</taxon>
    </lineage>
</organism>
<protein>
    <recommendedName>
        <fullName evidence="1">Ysc84 actin-binding domain-containing protein</fullName>
    </recommendedName>
</protein>
<dbReference type="AlphaFoldDB" id="A0A382PNP0"/>
<feature type="domain" description="Ysc84 actin-binding" evidence="1">
    <location>
        <begin position="89"/>
        <end position="167"/>
    </location>
</feature>
<dbReference type="Pfam" id="PF04366">
    <property type="entry name" value="Ysc84"/>
    <property type="match status" value="1"/>
</dbReference>
<dbReference type="EMBL" id="UINC01108688">
    <property type="protein sequence ID" value="SVC74974.1"/>
    <property type="molecule type" value="Genomic_DNA"/>
</dbReference>
<evidence type="ECO:0000313" key="2">
    <source>
        <dbReference type="EMBL" id="SVC74974.1"/>
    </source>
</evidence>
<dbReference type="InterPro" id="IPR007461">
    <property type="entry name" value="Ysc84_actin-binding"/>
</dbReference>
<proteinExistence type="predicted"/>
<name>A0A382PNP0_9ZZZZ</name>
<dbReference type="CDD" id="cd11524">
    <property type="entry name" value="SYLF"/>
    <property type="match status" value="1"/>
</dbReference>
<evidence type="ECO:0000259" key="1">
    <source>
        <dbReference type="Pfam" id="PF04366"/>
    </source>
</evidence>